<evidence type="ECO:0008006" key="3">
    <source>
        <dbReference type="Google" id="ProtNLM"/>
    </source>
</evidence>
<evidence type="ECO:0000313" key="1">
    <source>
        <dbReference type="EMBL" id="TRW90018.1"/>
    </source>
</evidence>
<accession>A0ABY3C5R3</accession>
<reference evidence="1 2" key="1">
    <citation type="journal article" date="2019" name="Antonie Van Leeuwenhoek">
        <title>Description of 'Ca. Methylobacter oryzae' KRF1, a novel species from the environmentally important Methylobacter clade 2.</title>
        <authorList>
            <person name="Khatri K."/>
            <person name="Mohite J.A."/>
            <person name="Pandit P.S."/>
            <person name="Bahulikar R."/>
            <person name="Rahalkar M.C."/>
        </authorList>
    </citation>
    <scope>NUCLEOTIDE SEQUENCE [LARGE SCALE GENOMIC DNA]</scope>
    <source>
        <strain evidence="1 2">KRF1</strain>
    </source>
</reference>
<protein>
    <recommendedName>
        <fullName evidence="3">DUF697 domain-containing protein</fullName>
    </recommendedName>
</protein>
<dbReference type="EMBL" id="RYFG02000120">
    <property type="protein sequence ID" value="TRW90018.1"/>
    <property type="molecule type" value="Genomic_DNA"/>
</dbReference>
<keyword evidence="2" id="KW-1185">Reference proteome</keyword>
<evidence type="ECO:0000313" key="2">
    <source>
        <dbReference type="Proteomes" id="UP000733744"/>
    </source>
</evidence>
<organism evidence="1 2">
    <name type="scientific">Candidatus Methylobacter oryzae</name>
    <dbReference type="NCBI Taxonomy" id="2497749"/>
    <lineage>
        <taxon>Bacteria</taxon>
        <taxon>Pseudomonadati</taxon>
        <taxon>Pseudomonadota</taxon>
        <taxon>Gammaproteobacteria</taxon>
        <taxon>Methylococcales</taxon>
        <taxon>Methylococcaceae</taxon>
        <taxon>Methylobacter</taxon>
    </lineage>
</organism>
<dbReference type="RefSeq" id="WP_127028845.1">
    <property type="nucleotide sequence ID" value="NZ_RYFG02000120.1"/>
</dbReference>
<proteinExistence type="predicted"/>
<gene>
    <name evidence="1" type="ORF">EKO24_020580</name>
</gene>
<name>A0ABY3C5R3_9GAMM</name>
<sequence length="119" mass="13180">MADEQRRAKAKKIINDVANTAATTTAVFSQIPGMGVATLTKLYVDMAKKIAVLFNRELESGAARMLVLEGCKHHAGAIFKKSVLGWVPFLGNMINAKITFDLTKKVGWFFYDYFNSTSE</sequence>
<comment type="caution">
    <text evidence="1">The sequence shown here is derived from an EMBL/GenBank/DDBJ whole genome shotgun (WGS) entry which is preliminary data.</text>
</comment>
<dbReference type="Proteomes" id="UP000733744">
    <property type="component" value="Unassembled WGS sequence"/>
</dbReference>